<protein>
    <submittedName>
        <fullName evidence="1">Uncharacterized protein</fullName>
    </submittedName>
</protein>
<sequence length="118" mass="12887">MEFVIDEGDNSCHDQTWRLYSNSLMLGDDSYQATAIDTVLKLVERVGCEDLDLLNELSLELGAGGEGLQSAVAYMFIFVCGEERGLSPRIHQQLHTGIITMLTSAQALPVQINGLGNI</sequence>
<evidence type="ECO:0000313" key="1">
    <source>
        <dbReference type="EMBL" id="WAQ95577.1"/>
    </source>
</evidence>
<keyword evidence="2" id="KW-1185">Reference proteome</keyword>
<organism evidence="1 2">
    <name type="scientific">Mya arenaria</name>
    <name type="common">Soft-shell clam</name>
    <dbReference type="NCBI Taxonomy" id="6604"/>
    <lineage>
        <taxon>Eukaryota</taxon>
        <taxon>Metazoa</taxon>
        <taxon>Spiralia</taxon>
        <taxon>Lophotrochozoa</taxon>
        <taxon>Mollusca</taxon>
        <taxon>Bivalvia</taxon>
        <taxon>Autobranchia</taxon>
        <taxon>Heteroconchia</taxon>
        <taxon>Euheterodonta</taxon>
        <taxon>Imparidentia</taxon>
        <taxon>Neoheterodontei</taxon>
        <taxon>Myida</taxon>
        <taxon>Myoidea</taxon>
        <taxon>Myidae</taxon>
        <taxon>Mya</taxon>
    </lineage>
</organism>
<proteinExistence type="predicted"/>
<dbReference type="Proteomes" id="UP001164746">
    <property type="component" value="Chromosome 2"/>
</dbReference>
<name>A0ABY7DD62_MYAAR</name>
<dbReference type="EMBL" id="CP111013">
    <property type="protein sequence ID" value="WAQ95577.1"/>
    <property type="molecule type" value="Genomic_DNA"/>
</dbReference>
<reference evidence="1" key="1">
    <citation type="submission" date="2022-11" db="EMBL/GenBank/DDBJ databases">
        <title>Centuries of genome instability and evolution in soft-shell clam transmissible cancer (bioRxiv).</title>
        <authorList>
            <person name="Hart S.F.M."/>
            <person name="Yonemitsu M.A."/>
            <person name="Giersch R.M."/>
            <person name="Beal B.F."/>
            <person name="Arriagada G."/>
            <person name="Davis B.W."/>
            <person name="Ostrander E.A."/>
            <person name="Goff S.P."/>
            <person name="Metzger M.J."/>
        </authorList>
    </citation>
    <scope>NUCLEOTIDE SEQUENCE</scope>
    <source>
        <strain evidence="1">MELC-2E11</strain>
        <tissue evidence="1">Siphon/mantle</tissue>
    </source>
</reference>
<evidence type="ECO:0000313" key="2">
    <source>
        <dbReference type="Proteomes" id="UP001164746"/>
    </source>
</evidence>
<gene>
    <name evidence="1" type="ORF">MAR_028267</name>
</gene>
<accession>A0ABY7DD62</accession>